<reference evidence="5 7" key="1">
    <citation type="submission" date="2018-04" db="EMBL/GenBank/DDBJ databases">
        <title>Subsurface microbial communities from deep shales in Ohio and West Virginia, USA.</title>
        <authorList>
            <person name="Wrighton K."/>
        </authorList>
    </citation>
    <scope>NUCLEOTIDE SEQUENCE [LARGE SCALE GENOMIC DNA]</scope>
    <source>
        <strain evidence="6 8">MSL 7</strain>
        <strain evidence="5 7">WC1</strain>
    </source>
</reference>
<dbReference type="GO" id="GO:0033554">
    <property type="term" value="P:cellular response to stress"/>
    <property type="evidence" value="ECO:0007669"/>
    <property type="project" value="TreeGrafter"/>
</dbReference>
<dbReference type="EMBL" id="QAXS01000040">
    <property type="protein sequence ID" value="PTV93485.1"/>
    <property type="molecule type" value="Genomic_DNA"/>
</dbReference>
<feature type="domain" description="Alkyl hydroperoxide reductase subunit C/ Thiol specific antioxidant" evidence="4">
    <location>
        <begin position="4"/>
        <end position="46"/>
    </location>
</feature>
<evidence type="ECO:0000256" key="3">
    <source>
        <dbReference type="ARBA" id="ARBA00037420"/>
    </source>
</evidence>
<dbReference type="SUPFAM" id="SSF52833">
    <property type="entry name" value="Thioredoxin-like"/>
    <property type="match status" value="1"/>
</dbReference>
<dbReference type="GO" id="GO:0042744">
    <property type="term" value="P:hydrogen peroxide catabolic process"/>
    <property type="evidence" value="ECO:0007669"/>
    <property type="project" value="TreeGrafter"/>
</dbReference>
<dbReference type="InterPro" id="IPR000866">
    <property type="entry name" value="AhpC/TSA"/>
</dbReference>
<comment type="similarity">
    <text evidence="1">Belongs to the peroxiredoxin family. AhpC/Prx1 subfamily.</text>
</comment>
<comment type="caution">
    <text evidence="5">The sequence shown here is derived from an EMBL/GenBank/DDBJ whole genome shotgun (WGS) entry which is preliminary data.</text>
</comment>
<dbReference type="InterPro" id="IPR050217">
    <property type="entry name" value="Peroxiredoxin"/>
</dbReference>
<evidence type="ECO:0000313" key="8">
    <source>
        <dbReference type="Proteomes" id="UP000295176"/>
    </source>
</evidence>
<accession>A0A2T5RG85</accession>
<evidence type="ECO:0000256" key="1">
    <source>
        <dbReference type="ARBA" id="ARBA00009796"/>
    </source>
</evidence>
<dbReference type="GO" id="GO:0005829">
    <property type="term" value="C:cytosol"/>
    <property type="evidence" value="ECO:0007669"/>
    <property type="project" value="TreeGrafter"/>
</dbReference>
<organism evidence="5 7">
    <name type="scientific">Halanaerobium saccharolyticum</name>
    <dbReference type="NCBI Taxonomy" id="43595"/>
    <lineage>
        <taxon>Bacteria</taxon>
        <taxon>Bacillati</taxon>
        <taxon>Bacillota</taxon>
        <taxon>Clostridia</taxon>
        <taxon>Halanaerobiales</taxon>
        <taxon>Halanaerobiaceae</taxon>
        <taxon>Halanaerobium</taxon>
    </lineage>
</organism>
<proteinExistence type="inferred from homology"/>
<dbReference type="AlphaFoldDB" id="A0A2T5RG85"/>
<evidence type="ECO:0000259" key="4">
    <source>
        <dbReference type="Pfam" id="PF00578"/>
    </source>
</evidence>
<evidence type="ECO:0000256" key="2">
    <source>
        <dbReference type="ARBA" id="ARBA00023002"/>
    </source>
</evidence>
<evidence type="ECO:0000313" key="7">
    <source>
        <dbReference type="Proteomes" id="UP000244089"/>
    </source>
</evidence>
<dbReference type="Proteomes" id="UP000244089">
    <property type="component" value="Unassembled WGS sequence"/>
</dbReference>
<dbReference type="EMBL" id="SNXX01000042">
    <property type="protein sequence ID" value="TDP84426.1"/>
    <property type="molecule type" value="Genomic_DNA"/>
</dbReference>
<keyword evidence="2" id="KW-0560">Oxidoreductase</keyword>
<dbReference type="PANTHER" id="PTHR10681">
    <property type="entry name" value="THIOREDOXIN PEROXIDASE"/>
    <property type="match status" value="1"/>
</dbReference>
<gene>
    <name evidence="6" type="ORF">C7957_14212</name>
    <name evidence="5" type="ORF">C8C76_14031</name>
</gene>
<dbReference type="PANTHER" id="PTHR10681:SF128">
    <property type="entry name" value="THIOREDOXIN-DEPENDENT PEROXIDE REDUCTASE, MITOCHONDRIAL"/>
    <property type="match status" value="1"/>
</dbReference>
<sequence length="46" mass="5294">MIRVGKKAPDFTAKAYHKGEFKEVSLSDYDGSWRVVCFYPGDFTFV</sequence>
<protein>
    <submittedName>
        <fullName evidence="5">AhpC/TSA family protein</fullName>
    </submittedName>
</protein>
<comment type="function">
    <text evidence="3">Thiol-specific peroxidase that catalyzes the reduction of hydrogen peroxide and organic hydroperoxides to water and alcohols, respectively. Plays a role in cell protection against oxidative stress by detoxifying peroxides.</text>
</comment>
<dbReference type="InterPro" id="IPR036249">
    <property type="entry name" value="Thioredoxin-like_sf"/>
</dbReference>
<name>A0A2T5RG85_9FIRM</name>
<dbReference type="GO" id="GO:0006979">
    <property type="term" value="P:response to oxidative stress"/>
    <property type="evidence" value="ECO:0007669"/>
    <property type="project" value="TreeGrafter"/>
</dbReference>
<dbReference type="GO" id="GO:0008379">
    <property type="term" value="F:thioredoxin peroxidase activity"/>
    <property type="evidence" value="ECO:0007669"/>
    <property type="project" value="TreeGrafter"/>
</dbReference>
<evidence type="ECO:0000313" key="5">
    <source>
        <dbReference type="EMBL" id="PTV93485.1"/>
    </source>
</evidence>
<dbReference type="Pfam" id="PF00578">
    <property type="entry name" value="AhpC-TSA"/>
    <property type="match status" value="1"/>
</dbReference>
<dbReference type="Proteomes" id="UP000295176">
    <property type="component" value="Unassembled WGS sequence"/>
</dbReference>
<dbReference type="GO" id="GO:0045454">
    <property type="term" value="P:cell redox homeostasis"/>
    <property type="evidence" value="ECO:0007669"/>
    <property type="project" value="TreeGrafter"/>
</dbReference>
<evidence type="ECO:0000313" key="6">
    <source>
        <dbReference type="EMBL" id="TDP84426.1"/>
    </source>
</evidence>
<dbReference type="Gene3D" id="3.40.30.10">
    <property type="entry name" value="Glutaredoxin"/>
    <property type="match status" value="1"/>
</dbReference>